<organism evidence="2">
    <name type="scientific">bioreactor metagenome</name>
    <dbReference type="NCBI Taxonomy" id="1076179"/>
    <lineage>
        <taxon>unclassified sequences</taxon>
        <taxon>metagenomes</taxon>
        <taxon>ecological metagenomes</taxon>
    </lineage>
</organism>
<protein>
    <submittedName>
        <fullName evidence="2">Uncharacterized protein</fullName>
    </submittedName>
</protein>
<keyword evidence="1" id="KW-0472">Membrane</keyword>
<evidence type="ECO:0000256" key="1">
    <source>
        <dbReference type="SAM" id="Phobius"/>
    </source>
</evidence>
<sequence>MSDAQAIVAIGFAIWLLMFGLGQWQFKRITKGTTELVLAMGKKAHNRRERPTVEEFYTQIRPQWEAMLKQKAKFILHKTELFPVPASARFVETRMKFTPAWLGAFLKVNHLDLPASEELEAEIEAVMSLAPKRPVKAQ</sequence>
<feature type="transmembrane region" description="Helical" evidence="1">
    <location>
        <begin position="6"/>
        <end position="24"/>
    </location>
</feature>
<reference evidence="2" key="1">
    <citation type="submission" date="2019-08" db="EMBL/GenBank/DDBJ databases">
        <authorList>
            <person name="Kucharzyk K."/>
            <person name="Murdoch R.W."/>
            <person name="Higgins S."/>
            <person name="Loffler F."/>
        </authorList>
    </citation>
    <scope>NUCLEOTIDE SEQUENCE</scope>
</reference>
<accession>A0A645EVT5</accession>
<keyword evidence="1" id="KW-0812">Transmembrane</keyword>
<gene>
    <name evidence="2" type="ORF">SDC9_153414</name>
</gene>
<keyword evidence="1" id="KW-1133">Transmembrane helix</keyword>
<name>A0A645EVT5_9ZZZZ</name>
<proteinExistence type="predicted"/>
<dbReference type="EMBL" id="VSSQ01052048">
    <property type="protein sequence ID" value="MPN06158.1"/>
    <property type="molecule type" value="Genomic_DNA"/>
</dbReference>
<comment type="caution">
    <text evidence="2">The sequence shown here is derived from an EMBL/GenBank/DDBJ whole genome shotgun (WGS) entry which is preliminary data.</text>
</comment>
<evidence type="ECO:0000313" key="2">
    <source>
        <dbReference type="EMBL" id="MPN06158.1"/>
    </source>
</evidence>
<dbReference type="AlphaFoldDB" id="A0A645EVT5"/>